<gene>
    <name evidence="1" type="ORF">H1X69_08760</name>
</gene>
<sequence>MTASMAFYADGNTIVRLSEYGTIRTPILTLDGEGHSLTVSAFARVPIAEHLTFARELSAACADYVRALETYASALPDDETNEDERP</sequence>
<proteinExistence type="predicted"/>
<dbReference type="AlphaFoldDB" id="A0A7W2HTU4"/>
<dbReference type="Proteomes" id="UP000587608">
    <property type="component" value="Unassembled WGS sequence"/>
</dbReference>
<dbReference type="RefSeq" id="WP_191852437.1">
    <property type="nucleotide sequence ID" value="NZ_JACERG010000008.1"/>
</dbReference>
<reference evidence="1 2" key="1">
    <citation type="submission" date="2020-07" db="EMBL/GenBank/DDBJ databases">
        <title>Differential regulation of undecylprodigiosin biosynthesis in the yeast-scavenging Streptomyces strain MBK6.</title>
        <authorList>
            <person name="Baral B."/>
            <person name="Siitonen V."/>
            <person name="Laughlin M."/>
            <person name="Yamada K."/>
            <person name="Ilomaeki M."/>
            <person name="Metsae-Ketelae M."/>
            <person name="Niemi J."/>
        </authorList>
    </citation>
    <scope>NUCLEOTIDE SEQUENCE [LARGE SCALE GENOMIC DNA]</scope>
    <source>
        <strain evidence="1 2">MBK6</strain>
    </source>
</reference>
<evidence type="ECO:0000313" key="1">
    <source>
        <dbReference type="EMBL" id="MBA5221512.1"/>
    </source>
</evidence>
<name>A0A7W2HTU4_9ACTN</name>
<comment type="caution">
    <text evidence="1">The sequence shown here is derived from an EMBL/GenBank/DDBJ whole genome shotgun (WGS) entry which is preliminary data.</text>
</comment>
<dbReference type="EMBL" id="JACERG010000008">
    <property type="protein sequence ID" value="MBA5221512.1"/>
    <property type="molecule type" value="Genomic_DNA"/>
</dbReference>
<protein>
    <submittedName>
        <fullName evidence="1">Uncharacterized protein</fullName>
    </submittedName>
</protein>
<organism evidence="1 2">
    <name type="scientific">Streptomyces griseoaurantiacus</name>
    <dbReference type="NCBI Taxonomy" id="68213"/>
    <lineage>
        <taxon>Bacteria</taxon>
        <taxon>Bacillati</taxon>
        <taxon>Actinomycetota</taxon>
        <taxon>Actinomycetes</taxon>
        <taxon>Kitasatosporales</taxon>
        <taxon>Streptomycetaceae</taxon>
        <taxon>Streptomyces</taxon>
        <taxon>Streptomyces aurantiacus group</taxon>
    </lineage>
</organism>
<evidence type="ECO:0000313" key="2">
    <source>
        <dbReference type="Proteomes" id="UP000587608"/>
    </source>
</evidence>
<accession>A0A7W2HTU4</accession>